<keyword evidence="1" id="KW-0472">Membrane</keyword>
<dbReference type="CDD" id="cd18773">
    <property type="entry name" value="PDC1_HK_sensor"/>
    <property type="match status" value="1"/>
</dbReference>
<feature type="transmembrane region" description="Helical" evidence="1">
    <location>
        <begin position="239"/>
        <end position="257"/>
    </location>
</feature>
<name>A0A1R2BD33_9CILI</name>
<dbReference type="SUPFAM" id="SSF103190">
    <property type="entry name" value="Sensory domain-like"/>
    <property type="match status" value="1"/>
</dbReference>
<evidence type="ECO:0008006" key="4">
    <source>
        <dbReference type="Google" id="ProtNLM"/>
    </source>
</evidence>
<protein>
    <recommendedName>
        <fullName evidence="4">Cache domain-containing protein</fullName>
    </recommendedName>
</protein>
<reference evidence="2 3" key="1">
    <citation type="submission" date="2016-11" db="EMBL/GenBank/DDBJ databases">
        <title>The macronuclear genome of Stentor coeruleus: a giant cell with tiny introns.</title>
        <authorList>
            <person name="Slabodnick M."/>
            <person name="Ruby J.G."/>
            <person name="Reiff S.B."/>
            <person name="Swart E.C."/>
            <person name="Gosai S."/>
            <person name="Prabakaran S."/>
            <person name="Witkowska E."/>
            <person name="Larue G.E."/>
            <person name="Fisher S."/>
            <person name="Freeman R.M."/>
            <person name="Gunawardena J."/>
            <person name="Chu W."/>
            <person name="Stover N.A."/>
            <person name="Gregory B.D."/>
            <person name="Nowacki M."/>
            <person name="Derisi J."/>
            <person name="Roy S.W."/>
            <person name="Marshall W.F."/>
            <person name="Sood P."/>
        </authorList>
    </citation>
    <scope>NUCLEOTIDE SEQUENCE [LARGE SCALE GENOMIC DNA]</scope>
    <source>
        <strain evidence="2">WM001</strain>
    </source>
</reference>
<dbReference type="EMBL" id="MPUH01000736">
    <property type="protein sequence ID" value="OMJ74674.1"/>
    <property type="molecule type" value="Genomic_DNA"/>
</dbReference>
<gene>
    <name evidence="2" type="ORF">SteCoe_26353</name>
</gene>
<dbReference type="Proteomes" id="UP000187209">
    <property type="component" value="Unassembled WGS sequence"/>
</dbReference>
<organism evidence="2 3">
    <name type="scientific">Stentor coeruleus</name>
    <dbReference type="NCBI Taxonomy" id="5963"/>
    <lineage>
        <taxon>Eukaryota</taxon>
        <taxon>Sar</taxon>
        <taxon>Alveolata</taxon>
        <taxon>Ciliophora</taxon>
        <taxon>Postciliodesmatophora</taxon>
        <taxon>Heterotrichea</taxon>
        <taxon>Heterotrichida</taxon>
        <taxon>Stentoridae</taxon>
        <taxon>Stentor</taxon>
    </lineage>
</organism>
<feature type="transmembrane region" description="Helical" evidence="1">
    <location>
        <begin position="339"/>
        <end position="362"/>
    </location>
</feature>
<feature type="transmembrane region" description="Helical" evidence="1">
    <location>
        <begin position="6"/>
        <end position="23"/>
    </location>
</feature>
<keyword evidence="1" id="KW-1133">Transmembrane helix</keyword>
<dbReference type="InterPro" id="IPR029151">
    <property type="entry name" value="Sensor-like_sf"/>
</dbReference>
<sequence>MLLVGLMMIIGVLIVVFLIRSLLDWITSFISSTLSSNQESFNENHLASSLEIAAITMTKELKKYCKIVNFMSEAIIMISNGYLVQSLAPAVFSNHFLDNEKTYDTGAFYSQYYPYISHAGFELINASKPMDIIFPKIKEKSLTFMYYGFEQDELFYYYPGEKIPKYYTPIVRQWFYEAQLNKDQIVTTEPYIDAITRKYVITISKTLKTSKAKSSVAGVDVSLENIQNLMLSTKNDNDIILIVTTIKGFIIISPWVLPIGTRIFEKSLTNFPETLWNEIINSSKTTTFAFEYIDQTKYICDRRLIYPTNIPTYVIIYCFDQAIYDSKAIQGTFTQSYSLILYLVLSIIIFTSFISAGAYLYIVQKMIKIMGKIRKSLKQILAASGAKEFNRKWRRYRVDTDNIIFSKMLDRLNSKLENIEREDRIYRRYYWGCIRPNDMFLYKNYMGKIFPVNNFGFKASKLKVFFVYLTMINRNRYLRNIDKKSFISGKSIESSKDNDLLRQ</sequence>
<keyword evidence="1" id="KW-0812">Transmembrane</keyword>
<accession>A0A1R2BD33</accession>
<evidence type="ECO:0000313" key="3">
    <source>
        <dbReference type="Proteomes" id="UP000187209"/>
    </source>
</evidence>
<dbReference type="AlphaFoldDB" id="A0A1R2BD33"/>
<evidence type="ECO:0000313" key="2">
    <source>
        <dbReference type="EMBL" id="OMJ74674.1"/>
    </source>
</evidence>
<comment type="caution">
    <text evidence="2">The sequence shown here is derived from an EMBL/GenBank/DDBJ whole genome shotgun (WGS) entry which is preliminary data.</text>
</comment>
<proteinExistence type="predicted"/>
<dbReference type="Pfam" id="PF22673">
    <property type="entry name" value="MCP-like_PDC_1"/>
    <property type="match status" value="1"/>
</dbReference>
<evidence type="ECO:0000256" key="1">
    <source>
        <dbReference type="SAM" id="Phobius"/>
    </source>
</evidence>
<dbReference type="OrthoDB" id="2150145at2759"/>
<keyword evidence="3" id="KW-1185">Reference proteome</keyword>
<dbReference type="Gene3D" id="3.30.450.20">
    <property type="entry name" value="PAS domain"/>
    <property type="match status" value="1"/>
</dbReference>